<evidence type="ECO:0000313" key="9">
    <source>
        <dbReference type="EMBL" id="TVM32064.1"/>
    </source>
</evidence>
<evidence type="ECO:0000256" key="7">
    <source>
        <dbReference type="PIRNR" id="PIRNR016636"/>
    </source>
</evidence>
<dbReference type="InterPro" id="IPR004299">
    <property type="entry name" value="MBOAT_fam"/>
</dbReference>
<keyword evidence="6 7" id="KW-0472">Membrane</keyword>
<accession>A0A6P1ZGH9</accession>
<protein>
    <recommendedName>
        <fullName evidence="11">D-alanyl-lipoteichoic acid acyltransferase DltB, MBOAT superfamily</fullName>
    </recommendedName>
</protein>
<feature type="transmembrane region" description="Helical" evidence="8">
    <location>
        <begin position="193"/>
        <end position="211"/>
    </location>
</feature>
<dbReference type="PANTHER" id="PTHR13285">
    <property type="entry name" value="ACYLTRANSFERASE"/>
    <property type="match status" value="1"/>
</dbReference>
<feature type="transmembrane region" description="Helical" evidence="8">
    <location>
        <begin position="223"/>
        <end position="239"/>
    </location>
</feature>
<keyword evidence="7" id="KW-0012">Acyltransferase</keyword>
<dbReference type="InterPro" id="IPR028362">
    <property type="entry name" value="AlgI"/>
</dbReference>
<evidence type="ECO:0000256" key="1">
    <source>
        <dbReference type="ARBA" id="ARBA00004651"/>
    </source>
</evidence>
<feature type="transmembrane region" description="Helical" evidence="8">
    <location>
        <begin position="436"/>
        <end position="461"/>
    </location>
</feature>
<keyword evidence="5 8" id="KW-1133">Transmembrane helix</keyword>
<dbReference type="GO" id="GO:0042121">
    <property type="term" value="P:alginic acid biosynthetic process"/>
    <property type="evidence" value="ECO:0007669"/>
    <property type="project" value="InterPro"/>
</dbReference>
<dbReference type="PANTHER" id="PTHR13285:SF18">
    <property type="entry name" value="PROTEIN-CYSTEINE N-PALMITOYLTRANSFERASE RASP"/>
    <property type="match status" value="1"/>
</dbReference>
<dbReference type="InterPro" id="IPR024194">
    <property type="entry name" value="Ac/AlaTfrase_AlgI/DltB"/>
</dbReference>
<feature type="transmembrane region" description="Helical" evidence="8">
    <location>
        <begin position="349"/>
        <end position="368"/>
    </location>
</feature>
<sequence>MNYTSLSFWLLFFAVAGVCLAARVVLRRVLHTESNTVDLVLLALASLAMFACFSPLSCGILIVEAGLTLLLTRAAVQAETRSRSRAVLAANLFVLLGTLAFFKYVNPALTAGAAGAPLAPWLPPGISFYTLAMAAFAIDSVREKERPPNLLLSGNMFAFFPLVLSGPIERKGHLIPQLRRFAFTLRLPDAAAGLPWIVLGFFFKFVLADNIGPFIHTQPADNAYLVWLASLLFGLKLYFDFAGYSFIALGVARLFGVELQLNFLAPFLSTSIREFWRRWHVTLLTWLRDYVYIPMGGNRTGIWFVNVLVVWLLSGAWHGSSLNYLCWGLLHACYIGLERLLSPIFKLPRFLAWVVTFTAVTFSWVVFYERDMETLLHKARTLVRPSAYSGRMLAEALGHYPIGDILPLAGILALSLCILWCELVHKHDANPYAVLLDVRVAIFLAACLPLLSAGVSTPFVYFAF</sequence>
<feature type="transmembrane region" description="Helical" evidence="8">
    <location>
        <begin position="405"/>
        <end position="424"/>
    </location>
</feature>
<comment type="subcellular location">
    <subcellularLocation>
        <location evidence="1">Cell membrane</location>
        <topology evidence="1">Multi-pass membrane protein</topology>
    </subcellularLocation>
</comment>
<dbReference type="PIRSF" id="PIRSF500217">
    <property type="entry name" value="AlgI"/>
    <property type="match status" value="1"/>
</dbReference>
<dbReference type="Proteomes" id="UP000434052">
    <property type="component" value="Unassembled WGS sequence"/>
</dbReference>
<dbReference type="InterPro" id="IPR051085">
    <property type="entry name" value="MB_O-acyltransferase"/>
</dbReference>
<comment type="similarity">
    <text evidence="2 7">Belongs to the membrane-bound acyltransferase family.</text>
</comment>
<name>A0A6P1ZGH9_9BACT</name>
<gene>
    <name evidence="9" type="ORF">DQK91_16145</name>
</gene>
<evidence type="ECO:0000256" key="8">
    <source>
        <dbReference type="SAM" id="Phobius"/>
    </source>
</evidence>
<evidence type="ECO:0000256" key="5">
    <source>
        <dbReference type="ARBA" id="ARBA00022989"/>
    </source>
</evidence>
<feature type="transmembrane region" description="Helical" evidence="8">
    <location>
        <begin position="40"/>
        <end position="65"/>
    </location>
</feature>
<keyword evidence="7" id="KW-0808">Transferase</keyword>
<evidence type="ECO:0008006" key="11">
    <source>
        <dbReference type="Google" id="ProtNLM"/>
    </source>
</evidence>
<evidence type="ECO:0000313" key="10">
    <source>
        <dbReference type="Proteomes" id="UP000434052"/>
    </source>
</evidence>
<proteinExistence type="inferred from homology"/>
<dbReference type="PIRSF" id="PIRSF016636">
    <property type="entry name" value="AlgI_DltB"/>
    <property type="match status" value="1"/>
</dbReference>
<dbReference type="RefSeq" id="WP_144306426.1">
    <property type="nucleotide sequence ID" value="NZ_QMIF01000012.1"/>
</dbReference>
<feature type="transmembrane region" description="Helical" evidence="8">
    <location>
        <begin position="118"/>
        <end position="138"/>
    </location>
</feature>
<evidence type="ECO:0000256" key="3">
    <source>
        <dbReference type="ARBA" id="ARBA00022475"/>
    </source>
</evidence>
<feature type="transmembrane region" description="Helical" evidence="8">
    <location>
        <begin position="86"/>
        <end position="106"/>
    </location>
</feature>
<dbReference type="AlphaFoldDB" id="A0A6P1ZGH9"/>
<evidence type="ECO:0000256" key="4">
    <source>
        <dbReference type="ARBA" id="ARBA00022692"/>
    </source>
</evidence>
<dbReference type="OrthoDB" id="139172at2"/>
<evidence type="ECO:0000256" key="2">
    <source>
        <dbReference type="ARBA" id="ARBA00010323"/>
    </source>
</evidence>
<dbReference type="Pfam" id="PF03062">
    <property type="entry name" value="MBOAT"/>
    <property type="match status" value="1"/>
</dbReference>
<reference evidence="9 10" key="1">
    <citation type="submission" date="2018-06" db="EMBL/GenBank/DDBJ databases">
        <title>Complete genome of Desulfovibrio marinus P48SEP.</title>
        <authorList>
            <person name="Crispim J.S."/>
            <person name="Vidigal P.M.P."/>
            <person name="Silva L.C.F."/>
            <person name="Araujo L.C."/>
            <person name="Laguardia C.N."/>
            <person name="Dias R.S."/>
            <person name="Sousa M.P."/>
            <person name="Paula S.O."/>
            <person name="Silva C."/>
        </authorList>
    </citation>
    <scope>NUCLEOTIDE SEQUENCE [LARGE SCALE GENOMIC DNA]</scope>
    <source>
        <strain evidence="9 10">P48SEP</strain>
    </source>
</reference>
<dbReference type="EMBL" id="QMIF01000012">
    <property type="protein sequence ID" value="TVM32064.1"/>
    <property type="molecule type" value="Genomic_DNA"/>
</dbReference>
<dbReference type="GO" id="GO:0005886">
    <property type="term" value="C:plasma membrane"/>
    <property type="evidence" value="ECO:0007669"/>
    <property type="project" value="UniProtKB-SubCell"/>
</dbReference>
<comment type="caution">
    <text evidence="9">The sequence shown here is derived from an EMBL/GenBank/DDBJ whole genome shotgun (WGS) entry which is preliminary data.</text>
</comment>
<evidence type="ECO:0000256" key="6">
    <source>
        <dbReference type="ARBA" id="ARBA00023136"/>
    </source>
</evidence>
<keyword evidence="3 7" id="KW-1003">Cell membrane</keyword>
<dbReference type="GO" id="GO:0016746">
    <property type="term" value="F:acyltransferase activity"/>
    <property type="evidence" value="ECO:0007669"/>
    <property type="project" value="UniProtKB-KW"/>
</dbReference>
<keyword evidence="4 8" id="KW-0812">Transmembrane</keyword>
<feature type="transmembrane region" description="Helical" evidence="8">
    <location>
        <begin position="150"/>
        <end position="168"/>
    </location>
</feature>
<organism evidence="9 10">
    <name type="scientific">Oceanidesulfovibrio marinus</name>
    <dbReference type="NCBI Taxonomy" id="370038"/>
    <lineage>
        <taxon>Bacteria</taxon>
        <taxon>Pseudomonadati</taxon>
        <taxon>Thermodesulfobacteriota</taxon>
        <taxon>Desulfovibrionia</taxon>
        <taxon>Desulfovibrionales</taxon>
        <taxon>Desulfovibrionaceae</taxon>
        <taxon>Oceanidesulfovibrio</taxon>
    </lineage>
</organism>